<dbReference type="STRING" id="1547922.ISF6_2441"/>
<proteinExistence type="predicted"/>
<name>A0A0K8P1U1_PISS1</name>
<comment type="caution">
    <text evidence="1">The sequence shown here is derived from an EMBL/GenBank/DDBJ whole genome shotgun (WGS) entry which is preliminary data.</text>
</comment>
<protein>
    <submittedName>
        <fullName evidence="1">Putative lipoprotein</fullName>
    </submittedName>
</protein>
<sequence>MHPNPPVGITVRGSPVRGLRGGMAALGLALLAGCATPLQIAPGSARGEVVGRLGPPVAEYVLPSPPADPAALQVDASGRAVRRLEYGGGSFGRFTWMLDFDAADRLLASAQVRTEARFNAVRAGIGQDELLRTLGRPSNVRGLSFQKQNVWSWRYDSPFCQWFQVGVGYDGRVVDTSYGPDPLCDDDGPGLSLMRGPGRWR</sequence>
<evidence type="ECO:0000313" key="1">
    <source>
        <dbReference type="EMBL" id="GAP36601.1"/>
    </source>
</evidence>
<dbReference type="RefSeq" id="WP_054020589.1">
    <property type="nucleotide sequence ID" value="NZ_BBYR01000037.1"/>
</dbReference>
<dbReference type="AlphaFoldDB" id="A0A0K8P1U1"/>
<reference evidence="2" key="1">
    <citation type="submission" date="2015-07" db="EMBL/GenBank/DDBJ databases">
        <title>Discovery of a poly(ethylene terephthalate assimilation.</title>
        <authorList>
            <person name="Yoshida S."/>
            <person name="Hiraga K."/>
            <person name="Takehana T."/>
            <person name="Taniguchi I."/>
            <person name="Yamaji H."/>
            <person name="Maeda Y."/>
            <person name="Toyohara K."/>
            <person name="Miyamoto K."/>
            <person name="Kimura Y."/>
            <person name="Oda K."/>
        </authorList>
    </citation>
    <scope>NUCLEOTIDE SEQUENCE [LARGE SCALE GENOMIC DNA]</scope>
    <source>
        <strain evidence="2">NBRC 110686 / TISTR 2288 / 201-F6</strain>
    </source>
</reference>
<dbReference type="EMBL" id="BBYR01000037">
    <property type="protein sequence ID" value="GAP36601.1"/>
    <property type="molecule type" value="Genomic_DNA"/>
</dbReference>
<dbReference type="Proteomes" id="UP000037660">
    <property type="component" value="Unassembled WGS sequence"/>
</dbReference>
<organism evidence="1 2">
    <name type="scientific">Piscinibacter sakaiensis</name>
    <name type="common">Ideonella sakaiensis</name>
    <dbReference type="NCBI Taxonomy" id="1547922"/>
    <lineage>
        <taxon>Bacteria</taxon>
        <taxon>Pseudomonadati</taxon>
        <taxon>Pseudomonadota</taxon>
        <taxon>Betaproteobacteria</taxon>
        <taxon>Burkholderiales</taxon>
        <taxon>Sphaerotilaceae</taxon>
        <taxon>Piscinibacter</taxon>
    </lineage>
</organism>
<accession>A0A0K8P1U1</accession>
<dbReference type="OrthoDB" id="8962020at2"/>
<evidence type="ECO:0000313" key="2">
    <source>
        <dbReference type="Proteomes" id="UP000037660"/>
    </source>
</evidence>
<keyword evidence="1" id="KW-0449">Lipoprotein</keyword>
<reference evidence="1 2" key="2">
    <citation type="journal article" date="2016" name="Science">
        <title>A bacterium that degrades and assimilates poly(ethylene terephthalate).</title>
        <authorList>
            <person name="Yoshida S."/>
            <person name="Hiraga K."/>
            <person name="Takehana T."/>
            <person name="Taniguchi I."/>
            <person name="Yamaji H."/>
            <person name="Maeda Y."/>
            <person name="Toyohara K."/>
            <person name="Miyamoto K."/>
            <person name="Kimura Y."/>
            <person name="Oda K."/>
        </authorList>
    </citation>
    <scope>NUCLEOTIDE SEQUENCE [LARGE SCALE GENOMIC DNA]</scope>
    <source>
        <strain evidence="2">NBRC 110686 / TISTR 2288 / 201-F6</strain>
    </source>
</reference>
<gene>
    <name evidence="1" type="ORF">ISF6_2441</name>
</gene>
<keyword evidence="2" id="KW-1185">Reference proteome</keyword>